<keyword evidence="2" id="KW-1185">Reference proteome</keyword>
<dbReference type="EMBL" id="JAYKXP010000006">
    <property type="protein sequence ID" value="KAK7056973.1"/>
    <property type="molecule type" value="Genomic_DNA"/>
</dbReference>
<dbReference type="Proteomes" id="UP001383192">
    <property type="component" value="Unassembled WGS sequence"/>
</dbReference>
<reference evidence="1 2" key="1">
    <citation type="submission" date="2024-01" db="EMBL/GenBank/DDBJ databases">
        <title>A draft genome for a cacao thread blight-causing isolate of Paramarasmius palmivorus.</title>
        <authorList>
            <person name="Baruah I.K."/>
            <person name="Bukari Y."/>
            <person name="Amoako-Attah I."/>
            <person name="Meinhardt L.W."/>
            <person name="Bailey B.A."/>
            <person name="Cohen S.P."/>
        </authorList>
    </citation>
    <scope>NUCLEOTIDE SEQUENCE [LARGE SCALE GENOMIC DNA]</scope>
    <source>
        <strain evidence="1 2">GH-12</strain>
    </source>
</reference>
<evidence type="ECO:0000313" key="1">
    <source>
        <dbReference type="EMBL" id="KAK7056973.1"/>
    </source>
</evidence>
<proteinExistence type="predicted"/>
<organism evidence="1 2">
    <name type="scientific">Paramarasmius palmivorus</name>
    <dbReference type="NCBI Taxonomy" id="297713"/>
    <lineage>
        <taxon>Eukaryota</taxon>
        <taxon>Fungi</taxon>
        <taxon>Dikarya</taxon>
        <taxon>Basidiomycota</taxon>
        <taxon>Agaricomycotina</taxon>
        <taxon>Agaricomycetes</taxon>
        <taxon>Agaricomycetidae</taxon>
        <taxon>Agaricales</taxon>
        <taxon>Marasmiineae</taxon>
        <taxon>Marasmiaceae</taxon>
        <taxon>Paramarasmius</taxon>
    </lineage>
</organism>
<name>A0AAW0DWZ7_9AGAR</name>
<dbReference type="AlphaFoldDB" id="A0AAW0DWZ7"/>
<gene>
    <name evidence="1" type="ORF">VNI00_002691</name>
</gene>
<sequence>MTAFESFSKLQARAGALESTLALNTRHQFLSDLEFDASRNTVKGCLPTDIQTVSSGKITFILSGTSNASPVNTRDLTQSQAVRHLRRYFCKNASGLGVEDVSEVFVDEETGDVKVILSFNSSREKFHDQVPLRVTLQTIFIQYLWINPKHSTDGENSTLATVQNDPFSQQLSLPIKALLDNLVNRFVTWHLVKRYPLVFGGAWRKQMDVEAGFFRSILASLENLQQTSPNESFGTQYVDILEDLENEISGSHCDAVQSLAEALGADPDEEEPTLGRNAAFCLAMERLYQKGMRRPQFKGSIEFTSAMTDVIDDDELSHDYSLATLESTSGPDDQIISWDVAMSPFVNEDEDVDSDSNFSEDEDLLAAYLIVDDVSSPEPLPLHLTLDETGHDGIGVPSSDRSQTRAPSCDELYTTEALSLAYHPRDLFDGLDLEFEGTAFDFSDQLDLEFFDEPALPSSINNGAEPPQTLFSEDRNPQLNSTIAQASSDHEPILFREDSPTAPLSDIPKPYDPDTLEDAINDFRLVETSDGRLLPESMSFTALEVEERGDVMAYSPVIYLLDSDGDHGDENEAAYDQVLELDEGGLEVSPELAFDDENDHDSLFYF</sequence>
<accession>A0AAW0DWZ7</accession>
<comment type="caution">
    <text evidence="1">The sequence shown here is derived from an EMBL/GenBank/DDBJ whole genome shotgun (WGS) entry which is preliminary data.</text>
</comment>
<protein>
    <submittedName>
        <fullName evidence="1">Uncharacterized protein</fullName>
    </submittedName>
</protein>
<evidence type="ECO:0000313" key="2">
    <source>
        <dbReference type="Proteomes" id="UP001383192"/>
    </source>
</evidence>